<keyword evidence="2 9" id="KW-0963">Cytoplasm</keyword>
<keyword evidence="7 9" id="KW-0675">Receptor</keyword>
<dbReference type="InterPro" id="IPR013822">
    <property type="entry name" value="Signal_recog_particl_SRP54_hlx"/>
</dbReference>
<dbReference type="InterPro" id="IPR003593">
    <property type="entry name" value="AAA+_ATPase"/>
</dbReference>
<dbReference type="SUPFAM" id="SSF52540">
    <property type="entry name" value="P-loop containing nucleoside triphosphate hydrolases"/>
    <property type="match status" value="1"/>
</dbReference>
<evidence type="ECO:0000313" key="14">
    <source>
        <dbReference type="Proteomes" id="UP000264006"/>
    </source>
</evidence>
<comment type="catalytic activity">
    <reaction evidence="8 9">
        <text>GTP + H2O = GDP + phosphate + H(+)</text>
        <dbReference type="Rhea" id="RHEA:19669"/>
        <dbReference type="ChEBI" id="CHEBI:15377"/>
        <dbReference type="ChEBI" id="CHEBI:15378"/>
        <dbReference type="ChEBI" id="CHEBI:37565"/>
        <dbReference type="ChEBI" id="CHEBI:43474"/>
        <dbReference type="ChEBI" id="CHEBI:58189"/>
        <dbReference type="EC" id="3.6.5.4"/>
    </reaction>
</comment>
<dbReference type="SUPFAM" id="SSF47364">
    <property type="entry name" value="Domain of the SRP/SRP receptor G-proteins"/>
    <property type="match status" value="1"/>
</dbReference>
<dbReference type="SMART" id="SM00962">
    <property type="entry name" value="SRP54"/>
    <property type="match status" value="1"/>
</dbReference>
<evidence type="ECO:0000256" key="1">
    <source>
        <dbReference type="ARBA" id="ARBA00022475"/>
    </source>
</evidence>
<dbReference type="PANTHER" id="PTHR43134">
    <property type="entry name" value="SIGNAL RECOGNITION PARTICLE RECEPTOR SUBUNIT ALPHA"/>
    <property type="match status" value="1"/>
</dbReference>
<dbReference type="KEGG" id="euz:DVS28_a3444"/>
<dbReference type="InterPro" id="IPR000897">
    <property type="entry name" value="SRP54_GTPase_dom"/>
</dbReference>
<gene>
    <name evidence="9" type="primary">ftsY</name>
    <name evidence="13" type="ORF">DVS28_a3444</name>
</gene>
<comment type="subcellular location">
    <subcellularLocation>
        <location evidence="9">Cell membrane</location>
        <topology evidence="9">Peripheral membrane protein</topology>
        <orientation evidence="9">Cytoplasmic side</orientation>
    </subcellularLocation>
    <subcellularLocation>
        <location evidence="9">Cytoplasm</location>
    </subcellularLocation>
</comment>
<sequence length="434" mass="45678">MSASGGSLRVAMELIIILAVVAVLTLVVVGGLFVGRSKGGTATLPPETKAPTPSSTPTEDAIDPAKTPAIETPEPDEDIDPYPGGPNLLTEDEPDVVVVDEPMSLVQRFRQQLTRASSALGSNLRGIFSSGLTEEAWEELEESLIAADVGVDATLELVEGLRARVKEQGITDGAGALALLKEVLRLELGTADRTMARRPEGTTVWLFTGVNGTGKTTSIGKLAKRHVDAGEKVVLAAADTFRAAASEQLEIWGERSGARVIRQDEGADPAAVAFDGWKAATAANADLLMIDTAGRLQNKKELMAELTKVKKVVVREAEHLDEVLLVIDATTGQNGLSQAKAFTEAVEVTGVVLTKLDGTAKGGIVIAIQRALGLPVKLVGLGEGIEDLAEFDPDAFIDALFAEVVQDVELEDFDAELAELVADQQDDQQGDGTA</sequence>
<evidence type="ECO:0000256" key="6">
    <source>
        <dbReference type="ARBA" id="ARBA00023136"/>
    </source>
</evidence>
<dbReference type="Gene3D" id="1.20.120.140">
    <property type="entry name" value="Signal recognition particle SRP54, nucleotide-binding domain"/>
    <property type="match status" value="1"/>
</dbReference>
<feature type="binding site" evidence="9">
    <location>
        <begin position="291"/>
        <end position="295"/>
    </location>
    <ligand>
        <name>GTP</name>
        <dbReference type="ChEBI" id="CHEBI:37565"/>
    </ligand>
</feature>
<keyword evidence="1 9" id="KW-1003">Cell membrane</keyword>
<dbReference type="Pfam" id="PF00448">
    <property type="entry name" value="SRP54"/>
    <property type="match status" value="1"/>
</dbReference>
<dbReference type="SMART" id="SM00963">
    <property type="entry name" value="SRP54_N"/>
    <property type="match status" value="1"/>
</dbReference>
<dbReference type="InterPro" id="IPR036225">
    <property type="entry name" value="SRP/SRP_N"/>
</dbReference>
<dbReference type="EC" id="3.6.5.4" evidence="9"/>
<dbReference type="GO" id="GO:0005047">
    <property type="term" value="F:signal recognition particle binding"/>
    <property type="evidence" value="ECO:0007669"/>
    <property type="project" value="TreeGrafter"/>
</dbReference>
<keyword evidence="6 9" id="KW-0472">Membrane</keyword>
<dbReference type="HAMAP" id="MF_00920">
    <property type="entry name" value="FtsY"/>
    <property type="match status" value="1"/>
</dbReference>
<dbReference type="Pfam" id="PF02881">
    <property type="entry name" value="SRP54_N"/>
    <property type="match status" value="1"/>
</dbReference>
<dbReference type="GO" id="GO:0005886">
    <property type="term" value="C:plasma membrane"/>
    <property type="evidence" value="ECO:0007669"/>
    <property type="project" value="UniProtKB-SubCell"/>
</dbReference>
<evidence type="ECO:0000256" key="9">
    <source>
        <dbReference type="HAMAP-Rule" id="MF_00920"/>
    </source>
</evidence>
<reference evidence="13 14" key="1">
    <citation type="submission" date="2018-09" db="EMBL/GenBank/DDBJ databases">
        <title>Complete genome sequence of Euzebya sp. DY32-46 isolated from seawater of Pacific Ocean.</title>
        <authorList>
            <person name="Xu L."/>
            <person name="Wu Y.-H."/>
            <person name="Xu X.-W."/>
        </authorList>
    </citation>
    <scope>NUCLEOTIDE SEQUENCE [LARGE SCALE GENOMIC DNA]</scope>
    <source>
        <strain evidence="13 14">DY32-46</strain>
    </source>
</reference>
<evidence type="ECO:0000259" key="12">
    <source>
        <dbReference type="PROSITE" id="PS00300"/>
    </source>
</evidence>
<keyword evidence="14" id="KW-1185">Reference proteome</keyword>
<comment type="similarity">
    <text evidence="9">Belongs to the GTP-binding SRP family. FtsY subfamily.</text>
</comment>
<name>A0A346Y0X2_9ACTN</name>
<accession>A0A346Y0X2</accession>
<feature type="transmembrane region" description="Helical" evidence="11">
    <location>
        <begin position="12"/>
        <end position="34"/>
    </location>
</feature>
<feature type="binding site" evidence="9">
    <location>
        <begin position="209"/>
        <end position="216"/>
    </location>
    <ligand>
        <name>GTP</name>
        <dbReference type="ChEBI" id="CHEBI:37565"/>
    </ligand>
</feature>
<feature type="binding site" evidence="9">
    <location>
        <begin position="354"/>
        <end position="357"/>
    </location>
    <ligand>
        <name>GTP</name>
        <dbReference type="ChEBI" id="CHEBI:37565"/>
    </ligand>
</feature>
<dbReference type="GO" id="GO:0005525">
    <property type="term" value="F:GTP binding"/>
    <property type="evidence" value="ECO:0007669"/>
    <property type="project" value="UniProtKB-UniRule"/>
</dbReference>
<organism evidence="13 14">
    <name type="scientific">Euzebya pacifica</name>
    <dbReference type="NCBI Taxonomy" id="1608957"/>
    <lineage>
        <taxon>Bacteria</taxon>
        <taxon>Bacillati</taxon>
        <taxon>Actinomycetota</taxon>
        <taxon>Nitriliruptoria</taxon>
        <taxon>Euzebyales</taxon>
    </lineage>
</organism>
<feature type="domain" description="SRP54-type proteins GTP-binding" evidence="12">
    <location>
        <begin position="375"/>
        <end position="388"/>
    </location>
</feature>
<evidence type="ECO:0000256" key="2">
    <source>
        <dbReference type="ARBA" id="ARBA00022490"/>
    </source>
</evidence>
<evidence type="ECO:0000256" key="3">
    <source>
        <dbReference type="ARBA" id="ARBA00022741"/>
    </source>
</evidence>
<dbReference type="PROSITE" id="PS00300">
    <property type="entry name" value="SRP54"/>
    <property type="match status" value="1"/>
</dbReference>
<keyword evidence="11" id="KW-0812">Transmembrane</keyword>
<dbReference type="FunFam" id="3.40.50.300:FF:000053">
    <property type="entry name" value="Signal recognition particle receptor FtsY"/>
    <property type="match status" value="1"/>
</dbReference>
<evidence type="ECO:0000256" key="8">
    <source>
        <dbReference type="ARBA" id="ARBA00048027"/>
    </source>
</evidence>
<keyword evidence="5 9" id="KW-0342">GTP-binding</keyword>
<dbReference type="AlphaFoldDB" id="A0A346Y0X2"/>
<dbReference type="Proteomes" id="UP000264006">
    <property type="component" value="Chromosome"/>
</dbReference>
<evidence type="ECO:0000256" key="11">
    <source>
        <dbReference type="SAM" id="Phobius"/>
    </source>
</evidence>
<dbReference type="InterPro" id="IPR027417">
    <property type="entry name" value="P-loop_NTPase"/>
</dbReference>
<keyword evidence="3 9" id="KW-0547">Nucleotide-binding</keyword>
<dbReference type="InterPro" id="IPR004390">
    <property type="entry name" value="SR_rcpt_FtsY"/>
</dbReference>
<protein>
    <recommendedName>
        <fullName evidence="9">Signal recognition particle receptor FtsY</fullName>
        <shortName evidence="9">SRP receptor</shortName>
        <ecNumber evidence="9">3.6.5.4</ecNumber>
    </recommendedName>
</protein>
<evidence type="ECO:0000256" key="5">
    <source>
        <dbReference type="ARBA" id="ARBA00023134"/>
    </source>
</evidence>
<keyword evidence="4 9" id="KW-0378">Hydrolase</keyword>
<evidence type="ECO:0000256" key="4">
    <source>
        <dbReference type="ARBA" id="ARBA00022801"/>
    </source>
</evidence>
<feature type="region of interest" description="Disordered" evidence="10">
    <location>
        <begin position="39"/>
        <end position="79"/>
    </location>
</feature>
<dbReference type="GO" id="GO:0003924">
    <property type="term" value="F:GTPase activity"/>
    <property type="evidence" value="ECO:0007669"/>
    <property type="project" value="UniProtKB-UniRule"/>
</dbReference>
<comment type="subunit">
    <text evidence="9">Part of the signal recognition particle protein translocation system, which is composed of SRP and FtsY.</text>
</comment>
<dbReference type="EMBL" id="CP031165">
    <property type="protein sequence ID" value="AXV08119.1"/>
    <property type="molecule type" value="Genomic_DNA"/>
</dbReference>
<dbReference type="GO" id="GO:0005737">
    <property type="term" value="C:cytoplasm"/>
    <property type="evidence" value="ECO:0007669"/>
    <property type="project" value="UniProtKB-SubCell"/>
</dbReference>
<evidence type="ECO:0000313" key="13">
    <source>
        <dbReference type="EMBL" id="AXV08119.1"/>
    </source>
</evidence>
<dbReference type="GO" id="GO:0006614">
    <property type="term" value="P:SRP-dependent cotranslational protein targeting to membrane"/>
    <property type="evidence" value="ECO:0007669"/>
    <property type="project" value="InterPro"/>
</dbReference>
<comment type="function">
    <text evidence="9">Involved in targeting and insertion of nascent membrane proteins into the cytoplasmic membrane. Acts as a receptor for the complex formed by the signal recognition particle (SRP) and the ribosome-nascent chain (RNC).</text>
</comment>
<dbReference type="NCBIfam" id="TIGR00064">
    <property type="entry name" value="ftsY"/>
    <property type="match status" value="1"/>
</dbReference>
<keyword evidence="11" id="KW-1133">Transmembrane helix</keyword>
<proteinExistence type="inferred from homology"/>
<dbReference type="InterPro" id="IPR042101">
    <property type="entry name" value="SRP54_N_sf"/>
</dbReference>
<dbReference type="Gene3D" id="3.40.50.300">
    <property type="entry name" value="P-loop containing nucleotide triphosphate hydrolases"/>
    <property type="match status" value="1"/>
</dbReference>
<evidence type="ECO:0000256" key="10">
    <source>
        <dbReference type="SAM" id="MobiDB-lite"/>
    </source>
</evidence>
<evidence type="ECO:0000256" key="7">
    <source>
        <dbReference type="ARBA" id="ARBA00023170"/>
    </source>
</evidence>
<dbReference type="SMART" id="SM00382">
    <property type="entry name" value="AAA"/>
    <property type="match status" value="1"/>
</dbReference>
<dbReference type="PANTHER" id="PTHR43134:SF1">
    <property type="entry name" value="SIGNAL RECOGNITION PARTICLE RECEPTOR SUBUNIT ALPHA"/>
    <property type="match status" value="1"/>
</dbReference>